<dbReference type="EMBL" id="CP046908">
    <property type="protein sequence ID" value="QGZ33973.1"/>
    <property type="molecule type" value="Genomic_DNA"/>
</dbReference>
<dbReference type="KEGG" id="siw:GH266_05260"/>
<sequence length="349" mass="36951">MQVFRAFAIALCAVGLAISPLQAQEVVTPPAKPGELEAAPTEGADTQAAPEEPAAPPLGDLFGGNAVPGSSTPVVPYAPAITPDTGMPDQGTESPVYMVARLAEDGPALTQGVTWRVYRPTLDDTGRLELVATATGGDADFRLAPGDYFVHTAFGYAGRTSRISVRNGLTSQTVVLNAGGIKLDAQFSGNQPIRTGRLVFDIYERDFNNRGERKIVASNVKPGDIVRLNADTYHIVSRYGAVNATVRADIRVEPGKLTEATVYHNAARVTLKLVNQPGGEAIANTNWSVLTPGGDTVVEGTGAFPAFVLASGEYQVIARNEDKLYSRDFEVKTAAHGEVEVLTSSLLKQ</sequence>
<feature type="chain" id="PRO_5032274392" description="Carboxypeptidase regulatory-like domain-containing protein" evidence="2">
    <location>
        <begin position="24"/>
        <end position="349"/>
    </location>
</feature>
<keyword evidence="2" id="KW-0732">Signal</keyword>
<evidence type="ECO:0008006" key="5">
    <source>
        <dbReference type="Google" id="ProtNLM"/>
    </source>
</evidence>
<dbReference type="RefSeq" id="WP_158192963.1">
    <property type="nucleotide sequence ID" value="NZ_CP046908.1"/>
</dbReference>
<dbReference type="Proteomes" id="UP000435648">
    <property type="component" value="Chromosome"/>
</dbReference>
<proteinExistence type="predicted"/>
<protein>
    <recommendedName>
        <fullName evidence="5">Carboxypeptidase regulatory-like domain-containing protein</fullName>
    </recommendedName>
</protein>
<evidence type="ECO:0000313" key="3">
    <source>
        <dbReference type="EMBL" id="QGZ33973.1"/>
    </source>
</evidence>
<name>A0A857C4U8_9HYPH</name>
<feature type="region of interest" description="Disordered" evidence="1">
    <location>
        <begin position="31"/>
        <end position="56"/>
    </location>
</feature>
<organism evidence="3 4">
    <name type="scientific">Stappia indica</name>
    <dbReference type="NCBI Taxonomy" id="538381"/>
    <lineage>
        <taxon>Bacteria</taxon>
        <taxon>Pseudomonadati</taxon>
        <taxon>Pseudomonadota</taxon>
        <taxon>Alphaproteobacteria</taxon>
        <taxon>Hyphomicrobiales</taxon>
        <taxon>Stappiaceae</taxon>
        <taxon>Stappia</taxon>
    </lineage>
</organism>
<dbReference type="AlphaFoldDB" id="A0A857C4U8"/>
<evidence type="ECO:0000313" key="4">
    <source>
        <dbReference type="Proteomes" id="UP000435648"/>
    </source>
</evidence>
<accession>A0A857C4U8</accession>
<dbReference type="OrthoDB" id="9800206at2"/>
<evidence type="ECO:0000256" key="2">
    <source>
        <dbReference type="SAM" id="SignalP"/>
    </source>
</evidence>
<reference evidence="3 4" key="1">
    <citation type="submission" date="2019-12" db="EMBL/GenBank/DDBJ databases">
        <title>The genome of Stappia indica PHM037.</title>
        <authorList>
            <person name="Kacar D."/>
            <person name="Galan B."/>
            <person name="Canedo L."/>
            <person name="Rodriguez P."/>
            <person name="de la Calle F."/>
            <person name="Garcia J.L."/>
        </authorList>
    </citation>
    <scope>NUCLEOTIDE SEQUENCE [LARGE SCALE GENOMIC DNA]</scope>
    <source>
        <strain evidence="3 4">PHM037</strain>
    </source>
</reference>
<gene>
    <name evidence="3" type="ORF">GH266_05260</name>
</gene>
<feature type="signal peptide" evidence="2">
    <location>
        <begin position="1"/>
        <end position="23"/>
    </location>
</feature>
<evidence type="ECO:0000256" key="1">
    <source>
        <dbReference type="SAM" id="MobiDB-lite"/>
    </source>
</evidence>